<protein>
    <submittedName>
        <fullName evidence="2">NAD(P)H-binding protein</fullName>
    </submittedName>
</protein>
<evidence type="ECO:0000313" key="2">
    <source>
        <dbReference type="EMBL" id="MBH0776629.1"/>
    </source>
</evidence>
<dbReference type="Gene3D" id="3.40.50.720">
    <property type="entry name" value="NAD(P)-binding Rossmann-like Domain"/>
    <property type="match status" value="1"/>
</dbReference>
<dbReference type="RefSeq" id="WP_196148956.1">
    <property type="nucleotide sequence ID" value="NZ_JADMLG010000003.1"/>
</dbReference>
<evidence type="ECO:0000313" key="3">
    <source>
        <dbReference type="Proteomes" id="UP000655751"/>
    </source>
</evidence>
<dbReference type="SUPFAM" id="SSF51735">
    <property type="entry name" value="NAD(P)-binding Rossmann-fold domains"/>
    <property type="match status" value="1"/>
</dbReference>
<evidence type="ECO:0000259" key="1">
    <source>
        <dbReference type="Pfam" id="PF13460"/>
    </source>
</evidence>
<name>A0A931N276_9NOCA</name>
<comment type="caution">
    <text evidence="2">The sequence shown here is derived from an EMBL/GenBank/DDBJ whole genome shotgun (WGS) entry which is preliminary data.</text>
</comment>
<dbReference type="InterPro" id="IPR051604">
    <property type="entry name" value="Ergot_Alk_Oxidoreductase"/>
</dbReference>
<accession>A0A931N276</accession>
<dbReference type="InterPro" id="IPR016040">
    <property type="entry name" value="NAD(P)-bd_dom"/>
</dbReference>
<gene>
    <name evidence="2" type="ORF">IT779_10065</name>
</gene>
<feature type="domain" description="NAD(P)-binding" evidence="1">
    <location>
        <begin position="7"/>
        <end position="180"/>
    </location>
</feature>
<dbReference type="PANTHER" id="PTHR43162">
    <property type="match status" value="1"/>
</dbReference>
<dbReference type="Pfam" id="PF13460">
    <property type="entry name" value="NAD_binding_10"/>
    <property type="match status" value="1"/>
</dbReference>
<keyword evidence="3" id="KW-1185">Reference proteome</keyword>
<organism evidence="2 3">
    <name type="scientific">Nocardia bovistercoris</name>
    <dbReference type="NCBI Taxonomy" id="2785916"/>
    <lineage>
        <taxon>Bacteria</taxon>
        <taxon>Bacillati</taxon>
        <taxon>Actinomycetota</taxon>
        <taxon>Actinomycetes</taxon>
        <taxon>Mycobacteriales</taxon>
        <taxon>Nocardiaceae</taxon>
        <taxon>Nocardia</taxon>
    </lineage>
</organism>
<dbReference type="AlphaFoldDB" id="A0A931N276"/>
<dbReference type="EMBL" id="JADMLG010000003">
    <property type="protein sequence ID" value="MBH0776629.1"/>
    <property type="molecule type" value="Genomic_DNA"/>
</dbReference>
<dbReference type="Proteomes" id="UP000655751">
    <property type="component" value="Unassembled WGS sequence"/>
</dbReference>
<proteinExistence type="predicted"/>
<reference evidence="2" key="1">
    <citation type="submission" date="2020-11" db="EMBL/GenBank/DDBJ databases">
        <title>Nocardia NEAU-351.nov., a novel actinomycete isolated from the cow dung.</title>
        <authorList>
            <person name="Zhang X."/>
        </authorList>
    </citation>
    <scope>NUCLEOTIDE SEQUENCE</scope>
    <source>
        <strain evidence="2">NEAU-351</strain>
    </source>
</reference>
<dbReference type="InterPro" id="IPR036291">
    <property type="entry name" value="NAD(P)-bd_dom_sf"/>
</dbReference>
<sequence length="279" mass="29250">MTTVVFGASGNVGKYVAAGLDSAGVRVRRTSRDPGAAGFPSGVEVVAADLERPETVSAALEGARRVFLYAKPDGIEGFVAAAESAGVRQVVLLSSAAVVMGDAALSPIGVAHAVVESAIQKSGMDWTFIRPGMFATNALWWWQKSIREEGVVRLPYPDALTTPVHEKDLAALAVAALTEPGHEGRAYSVTGPEALTLRQQVRHIGEAVDRDIAVDSTTVDQARAELLKTLPPFAVDGILAGWKAGIGVPAPVPTGVAEIIGRPAHTFAQWAIDHASDFR</sequence>
<dbReference type="PANTHER" id="PTHR43162:SF1">
    <property type="entry name" value="PRESTALK A DIFFERENTIATION PROTEIN A"/>
    <property type="match status" value="1"/>
</dbReference>